<accession>A0A4S8KX27</accession>
<protein>
    <submittedName>
        <fullName evidence="2">Uncharacterized protein</fullName>
    </submittedName>
</protein>
<dbReference type="AlphaFoldDB" id="A0A4S8KX27"/>
<organism evidence="2 3">
    <name type="scientific">Dendrothele bispora (strain CBS 962.96)</name>
    <dbReference type="NCBI Taxonomy" id="1314807"/>
    <lineage>
        <taxon>Eukaryota</taxon>
        <taxon>Fungi</taxon>
        <taxon>Dikarya</taxon>
        <taxon>Basidiomycota</taxon>
        <taxon>Agaricomycotina</taxon>
        <taxon>Agaricomycetes</taxon>
        <taxon>Agaricomycetidae</taxon>
        <taxon>Agaricales</taxon>
        <taxon>Agaricales incertae sedis</taxon>
        <taxon>Dendrothele</taxon>
    </lineage>
</organism>
<evidence type="ECO:0000313" key="2">
    <source>
        <dbReference type="EMBL" id="THU80527.1"/>
    </source>
</evidence>
<keyword evidence="3" id="KW-1185">Reference proteome</keyword>
<evidence type="ECO:0000256" key="1">
    <source>
        <dbReference type="SAM" id="MobiDB-lite"/>
    </source>
</evidence>
<feature type="compositionally biased region" description="Polar residues" evidence="1">
    <location>
        <begin position="13"/>
        <end position="40"/>
    </location>
</feature>
<dbReference type="OrthoDB" id="10486731at2759"/>
<gene>
    <name evidence="2" type="ORF">K435DRAFT_785408</name>
</gene>
<reference evidence="2 3" key="1">
    <citation type="journal article" date="2019" name="Nat. Ecol. Evol.">
        <title>Megaphylogeny resolves global patterns of mushroom evolution.</title>
        <authorList>
            <person name="Varga T."/>
            <person name="Krizsan K."/>
            <person name="Foldi C."/>
            <person name="Dima B."/>
            <person name="Sanchez-Garcia M."/>
            <person name="Sanchez-Ramirez S."/>
            <person name="Szollosi G.J."/>
            <person name="Szarkandi J.G."/>
            <person name="Papp V."/>
            <person name="Albert L."/>
            <person name="Andreopoulos W."/>
            <person name="Angelini C."/>
            <person name="Antonin V."/>
            <person name="Barry K.W."/>
            <person name="Bougher N.L."/>
            <person name="Buchanan P."/>
            <person name="Buyck B."/>
            <person name="Bense V."/>
            <person name="Catcheside P."/>
            <person name="Chovatia M."/>
            <person name="Cooper J."/>
            <person name="Damon W."/>
            <person name="Desjardin D."/>
            <person name="Finy P."/>
            <person name="Geml J."/>
            <person name="Haridas S."/>
            <person name="Hughes K."/>
            <person name="Justo A."/>
            <person name="Karasinski D."/>
            <person name="Kautmanova I."/>
            <person name="Kiss B."/>
            <person name="Kocsube S."/>
            <person name="Kotiranta H."/>
            <person name="LaButti K.M."/>
            <person name="Lechner B.E."/>
            <person name="Liimatainen K."/>
            <person name="Lipzen A."/>
            <person name="Lukacs Z."/>
            <person name="Mihaltcheva S."/>
            <person name="Morgado L.N."/>
            <person name="Niskanen T."/>
            <person name="Noordeloos M.E."/>
            <person name="Ohm R.A."/>
            <person name="Ortiz-Santana B."/>
            <person name="Ovrebo C."/>
            <person name="Racz N."/>
            <person name="Riley R."/>
            <person name="Savchenko A."/>
            <person name="Shiryaev A."/>
            <person name="Soop K."/>
            <person name="Spirin V."/>
            <person name="Szebenyi C."/>
            <person name="Tomsovsky M."/>
            <person name="Tulloss R.E."/>
            <person name="Uehling J."/>
            <person name="Grigoriev I.V."/>
            <person name="Vagvolgyi C."/>
            <person name="Papp T."/>
            <person name="Martin F.M."/>
            <person name="Miettinen O."/>
            <person name="Hibbett D.S."/>
            <person name="Nagy L.G."/>
        </authorList>
    </citation>
    <scope>NUCLEOTIDE SEQUENCE [LARGE SCALE GENOMIC DNA]</scope>
    <source>
        <strain evidence="2 3">CBS 962.96</strain>
    </source>
</reference>
<dbReference type="EMBL" id="ML179895">
    <property type="protein sequence ID" value="THU80527.1"/>
    <property type="molecule type" value="Genomic_DNA"/>
</dbReference>
<dbReference type="Proteomes" id="UP000297245">
    <property type="component" value="Unassembled WGS sequence"/>
</dbReference>
<name>A0A4S8KX27_DENBC</name>
<feature type="region of interest" description="Disordered" evidence="1">
    <location>
        <begin position="1"/>
        <end position="41"/>
    </location>
</feature>
<evidence type="ECO:0000313" key="3">
    <source>
        <dbReference type="Proteomes" id="UP000297245"/>
    </source>
</evidence>
<proteinExistence type="predicted"/>
<sequence>MSSCGSTVVMHNAASSPQSMNVVSTSKAGYENSSTTSRSYPSDIIQERAALERIARAFSSRIPLDTDCY</sequence>